<dbReference type="PANTHER" id="PTHR42839:SF2">
    <property type="entry name" value="ISOCHORISMATE SYNTHASE ENTC"/>
    <property type="match status" value="1"/>
</dbReference>
<gene>
    <name evidence="2" type="ORF">AAG747_10995</name>
</gene>
<dbReference type="PANTHER" id="PTHR42839">
    <property type="entry name" value="ISOCHORISMATE SYNTHASE ENTC"/>
    <property type="match status" value="1"/>
</dbReference>
<evidence type="ECO:0000313" key="2">
    <source>
        <dbReference type="EMBL" id="MEN7548438.1"/>
    </source>
</evidence>
<proteinExistence type="predicted"/>
<dbReference type="Gene3D" id="3.60.120.10">
    <property type="entry name" value="Anthranilate synthase"/>
    <property type="match status" value="1"/>
</dbReference>
<dbReference type="AlphaFoldDB" id="A0AAW9S3J1"/>
<dbReference type="Proteomes" id="UP001403385">
    <property type="component" value="Unassembled WGS sequence"/>
</dbReference>
<organism evidence="2 3">
    <name type="scientific">Rapidithrix thailandica</name>
    <dbReference type="NCBI Taxonomy" id="413964"/>
    <lineage>
        <taxon>Bacteria</taxon>
        <taxon>Pseudomonadati</taxon>
        <taxon>Bacteroidota</taxon>
        <taxon>Cytophagia</taxon>
        <taxon>Cytophagales</taxon>
        <taxon>Flammeovirgaceae</taxon>
        <taxon>Rapidithrix</taxon>
    </lineage>
</organism>
<dbReference type="EMBL" id="JBDKWZ010000005">
    <property type="protein sequence ID" value="MEN7548438.1"/>
    <property type="molecule type" value="Genomic_DNA"/>
</dbReference>
<comment type="caution">
    <text evidence="2">The sequence shown here is derived from an EMBL/GenBank/DDBJ whole genome shotgun (WGS) entry which is preliminary data.</text>
</comment>
<accession>A0AAW9S3J1</accession>
<feature type="domain" description="Chorismate-utilising enzyme C-terminal" evidence="1">
    <location>
        <begin position="147"/>
        <end position="400"/>
    </location>
</feature>
<keyword evidence="3" id="KW-1185">Reference proteome</keyword>
<sequence length="408" mass="46333">MTAPISTISALEAMEVHEAIAYLWTTAIRANLPVACWQLPHQSEKHLIVDFTGGETIERPEVEVLPKGFLVGPFLNESCPNFFIQAGLHYKTSEGSFQENFDAERFGTKAYANAQRFYQLLEEHIQQNTSEEVPYFSTNKSCEGVDKECFESMVEEGVRQICEKHFHKVVLSRMKTVKLKPGFNLLQTYWQIAEAYPRAFVSAISVPEYGTWVGATPELLISVENEEIFRTVSLAGTQSRDLFPSLSDVSWKQKEIEEQALVCRYIISCFKKIRLREYDEVGPRTVEAGHLVHLKSDYTVNMKDVNFPQLGSVMLELLHPTSAVCGMPKPEALKFIVAHEKYERSLYSGFLGPVNIENNTRIFVNLRCMQLLEGEALLYAGAGITFDSDPAKEWKETELKMNIMGKFL</sequence>
<name>A0AAW9S3J1_9BACT</name>
<dbReference type="SUPFAM" id="SSF56322">
    <property type="entry name" value="ADC synthase"/>
    <property type="match status" value="1"/>
</dbReference>
<dbReference type="RefSeq" id="WP_346821217.1">
    <property type="nucleotide sequence ID" value="NZ_JBDKWZ010000005.1"/>
</dbReference>
<dbReference type="Pfam" id="PF00425">
    <property type="entry name" value="Chorismate_bind"/>
    <property type="match status" value="1"/>
</dbReference>
<reference evidence="2 3" key="1">
    <citation type="submission" date="2024-04" db="EMBL/GenBank/DDBJ databases">
        <title>Novel genus in family Flammeovirgaceae.</title>
        <authorList>
            <person name="Nguyen T.H."/>
            <person name="Vuong T.Q."/>
            <person name="Le H."/>
            <person name="Kim S.-G."/>
        </authorList>
    </citation>
    <scope>NUCLEOTIDE SEQUENCE [LARGE SCALE GENOMIC DNA]</scope>
    <source>
        <strain evidence="2 3">JCM 23209</strain>
    </source>
</reference>
<dbReference type="InterPro" id="IPR005801">
    <property type="entry name" value="ADC_synthase"/>
</dbReference>
<protein>
    <submittedName>
        <fullName evidence="2">Chorismate-binding protein</fullName>
    </submittedName>
</protein>
<evidence type="ECO:0000259" key="1">
    <source>
        <dbReference type="Pfam" id="PF00425"/>
    </source>
</evidence>
<evidence type="ECO:0000313" key="3">
    <source>
        <dbReference type="Proteomes" id="UP001403385"/>
    </source>
</evidence>
<dbReference type="InterPro" id="IPR015890">
    <property type="entry name" value="Chorismate_C"/>
</dbReference>